<dbReference type="SUPFAM" id="SSF51126">
    <property type="entry name" value="Pectin lyase-like"/>
    <property type="match status" value="1"/>
</dbReference>
<dbReference type="Proteomes" id="UP000674425">
    <property type="component" value="Unassembled WGS sequence"/>
</dbReference>
<evidence type="ECO:0000313" key="2">
    <source>
        <dbReference type="EMBL" id="CAE6747112.1"/>
    </source>
</evidence>
<dbReference type="RefSeq" id="WP_200618412.1">
    <property type="nucleotide sequence ID" value="NZ_CAJNAU010000019.1"/>
</dbReference>
<sequence>MKKLLALALTLFASTAFAQTFKVQDLVINGTTIAPTVARGSNTQQIATAAFVVKHTPCPTILDFGGDNGGVVDNAAALDSAIAASPSGKACVYFPAGIYAFPSGYSYTVPSGGSVTLLGAGPDATYIYRASGNALTLYVTGSFSTARVRDMAFITGSQNTGDAISLNQTTTTLLNPANTAPSDITNVTCRGSDGYLATNYWTDCVTVRSVSNVNFQNVYASGPSAVGGNGVQLTSTSTAPGVVYNFQGCSFNWVTNGIYYGNYIQGVTVSQTNFTGGVNGIFAPSTALALDELTVTASQFNTTSNGILLQNNVPATQVIGNLFGMLFSGSVGITIQSPGLYEIVGNQFGGNLGTLQKGINLAGPSSSSGLITGNTFYKLPIAINLDATTGGVNVQSNSYNGNTTNITNLSGGNTVGGGSQ</sequence>
<dbReference type="EMBL" id="CAJNAU010000019">
    <property type="protein sequence ID" value="CAE6747112.1"/>
    <property type="molecule type" value="Genomic_DNA"/>
</dbReference>
<proteinExistence type="predicted"/>
<name>A0ABN7LKD2_9BURK</name>
<organism evidence="2 3">
    <name type="scientific">Paraburkholderia aspalathi</name>
    <dbReference type="NCBI Taxonomy" id="1324617"/>
    <lineage>
        <taxon>Bacteria</taxon>
        <taxon>Pseudomonadati</taxon>
        <taxon>Pseudomonadota</taxon>
        <taxon>Betaproteobacteria</taxon>
        <taxon>Burkholderiales</taxon>
        <taxon>Burkholderiaceae</taxon>
        <taxon>Paraburkholderia</taxon>
    </lineage>
</organism>
<dbReference type="InterPro" id="IPR012334">
    <property type="entry name" value="Pectin_lyas_fold"/>
</dbReference>
<protein>
    <recommendedName>
        <fullName evidence="4">Pectate lyase superfamily protein</fullName>
    </recommendedName>
</protein>
<evidence type="ECO:0000313" key="3">
    <source>
        <dbReference type="Proteomes" id="UP000674425"/>
    </source>
</evidence>
<evidence type="ECO:0000256" key="1">
    <source>
        <dbReference type="SAM" id="SignalP"/>
    </source>
</evidence>
<keyword evidence="3" id="KW-1185">Reference proteome</keyword>
<accession>A0ABN7LKD2</accession>
<gene>
    <name evidence="2" type="ORF">R69658_02539</name>
</gene>
<feature type="chain" id="PRO_5046378049" description="Pectate lyase superfamily protein" evidence="1">
    <location>
        <begin position="19"/>
        <end position="420"/>
    </location>
</feature>
<feature type="signal peptide" evidence="1">
    <location>
        <begin position="1"/>
        <end position="18"/>
    </location>
</feature>
<dbReference type="Gene3D" id="2.160.20.10">
    <property type="entry name" value="Single-stranded right-handed beta-helix, Pectin lyase-like"/>
    <property type="match status" value="1"/>
</dbReference>
<keyword evidence="1" id="KW-0732">Signal</keyword>
<evidence type="ECO:0008006" key="4">
    <source>
        <dbReference type="Google" id="ProtNLM"/>
    </source>
</evidence>
<reference evidence="2 3" key="1">
    <citation type="submission" date="2021-02" db="EMBL/GenBank/DDBJ databases">
        <authorList>
            <person name="Vanwijnsberghe S."/>
        </authorList>
    </citation>
    <scope>NUCLEOTIDE SEQUENCE [LARGE SCALE GENOMIC DNA]</scope>
    <source>
        <strain evidence="2 3">R-69658</strain>
    </source>
</reference>
<dbReference type="InterPro" id="IPR011050">
    <property type="entry name" value="Pectin_lyase_fold/virulence"/>
</dbReference>
<comment type="caution">
    <text evidence="2">The sequence shown here is derived from an EMBL/GenBank/DDBJ whole genome shotgun (WGS) entry which is preliminary data.</text>
</comment>